<sequence>MQQAGIGIDIGASKIVVSICKNDKAEIILNQEGGRSSLFCLGFNNKERLFGVAAEGQFTVSPENTIHGRDVKYVIGSEPSDIYKKVWDPHIVEYGSDSRFSVDLEIGGHTFVLRLVEHFIQEFEDEKKIKIRHDKQMMARLLIACEKFKKMLSATFEASYFIESFYKGEPYELKMSRNTFERICKDIFHSISHKVLEVVRASQCIPNEIIIVGNGSRIPMIEKMLSDYSDYCQISKVLNYEESVAIGAAYLAARTTSNTWKIKRLEVKECMSLTVNVHLDEPISKGTLTLVKAQKHYPVTGEATYGYDGSMKLIFKQGSKIFGIVPINENFLIDIQANMDENGLLMINLIHDNGQVNILNHQSSSEQKIKEIQNKEEVFQKHEFEYKKAMELKNDLEKSCLGYKRTINSKEMKDILTDMEISEALNFCKKLLLWIDDLAHPEIDILEKKRKELEEKCGKIIELGKFKKELDHANLLLDQNDCQEAFSILTSLKKRFSKYITDDQQILLQFKCAKSLFGMKKYEKCVAELDDIFHKLDHDTQVARCIEVLRFRGLCHFNMDHFDQALSDIETVLKFDLDSFMETKRKECEVQVKLRKINEKIEQARKLTPLFRITESNKILNELLSSEDLQFLIKNGNDLRGQIHLMLAANNIKRKCYELAIQDCNHALKYSENHSEIWKLRVECFLELKKLEDAQSDIDSLETIPEFNRDRLKDLKRKLEGIRYEEIKSKFENYLEKESYDLASNVLQRVKVDNLEKTHKLDYYCKAALLNFHQKKFTQSIENCTKALNISKKHYDAFEIRARCHAALDEFENVIKDCEAAMKISTEDKFFIKVLKKDAEIALEKRKKETTGFISSIKNRLFGSWEQPSLPYIRPPPENNSESAADAAGQQSNEKNDVPHYAKETEASKRKKKEKYCKENPEHETKYDSDVDMDTFEEL</sequence>
<evidence type="ECO:0000313" key="5">
    <source>
        <dbReference type="EMBL" id="SSX32024.1"/>
    </source>
</evidence>
<evidence type="ECO:0000256" key="3">
    <source>
        <dbReference type="ARBA" id="ARBA00022840"/>
    </source>
</evidence>
<feature type="region of interest" description="Disordered" evidence="4">
    <location>
        <begin position="868"/>
        <end position="939"/>
    </location>
</feature>
<dbReference type="Gene3D" id="3.90.640.10">
    <property type="entry name" value="Actin, Chain A, domain 4"/>
    <property type="match status" value="1"/>
</dbReference>
<dbReference type="InterPro" id="IPR043129">
    <property type="entry name" value="ATPase_NBD"/>
</dbReference>
<reference evidence="5" key="1">
    <citation type="submission" date="2018-07" db="EMBL/GenBank/DDBJ databases">
        <authorList>
            <person name="Quirk P.G."/>
            <person name="Krulwich T.A."/>
        </authorList>
    </citation>
    <scope>NUCLEOTIDE SEQUENCE</scope>
</reference>
<dbReference type="SUPFAM" id="SSF100934">
    <property type="entry name" value="Heat shock protein 70kD (HSP70), C-terminal subdomain"/>
    <property type="match status" value="1"/>
</dbReference>
<feature type="compositionally biased region" description="Acidic residues" evidence="4">
    <location>
        <begin position="930"/>
        <end position="939"/>
    </location>
</feature>
<dbReference type="FunFam" id="3.90.640.10:FF:000010">
    <property type="entry name" value="heat shock 70 kDa protein 14"/>
    <property type="match status" value="1"/>
</dbReference>
<accession>A0A336MNJ5</accession>
<dbReference type="InterPro" id="IPR013126">
    <property type="entry name" value="Hsp_70_fam"/>
</dbReference>
<dbReference type="Pfam" id="PF00012">
    <property type="entry name" value="HSP70"/>
    <property type="match status" value="2"/>
</dbReference>
<comment type="similarity">
    <text evidence="1">Belongs to the heat shock protein 70 family.</text>
</comment>
<dbReference type="GO" id="GO:0005524">
    <property type="term" value="F:ATP binding"/>
    <property type="evidence" value="ECO:0007669"/>
    <property type="project" value="UniProtKB-KW"/>
</dbReference>
<dbReference type="VEuPathDB" id="VectorBase:CSON004340"/>
<proteinExistence type="inferred from homology"/>
<protein>
    <submittedName>
        <fullName evidence="5">CSON004340 protein</fullName>
    </submittedName>
</protein>
<keyword evidence="3" id="KW-0067">ATP-binding</keyword>
<evidence type="ECO:0000256" key="1">
    <source>
        <dbReference type="ARBA" id="ARBA00007381"/>
    </source>
</evidence>
<organism evidence="5">
    <name type="scientific">Culicoides sonorensis</name>
    <name type="common">Biting midge</name>
    <dbReference type="NCBI Taxonomy" id="179676"/>
    <lineage>
        <taxon>Eukaryota</taxon>
        <taxon>Metazoa</taxon>
        <taxon>Ecdysozoa</taxon>
        <taxon>Arthropoda</taxon>
        <taxon>Hexapoda</taxon>
        <taxon>Insecta</taxon>
        <taxon>Pterygota</taxon>
        <taxon>Neoptera</taxon>
        <taxon>Endopterygota</taxon>
        <taxon>Diptera</taxon>
        <taxon>Nematocera</taxon>
        <taxon>Chironomoidea</taxon>
        <taxon>Ceratopogonidae</taxon>
        <taxon>Ceratopogoninae</taxon>
        <taxon>Culicoides</taxon>
        <taxon>Monoculicoides</taxon>
    </lineage>
</organism>
<name>A0A336MNJ5_CULSO</name>
<dbReference type="GO" id="GO:0034663">
    <property type="term" value="C:endoplasmic reticulum chaperone complex"/>
    <property type="evidence" value="ECO:0007669"/>
    <property type="project" value="TreeGrafter"/>
</dbReference>
<dbReference type="PANTHER" id="PTHR45639">
    <property type="entry name" value="HSC70CB, ISOFORM G-RELATED"/>
    <property type="match status" value="1"/>
</dbReference>
<feature type="compositionally biased region" description="Basic and acidic residues" evidence="4">
    <location>
        <begin position="894"/>
        <end position="908"/>
    </location>
</feature>
<dbReference type="InterPro" id="IPR011990">
    <property type="entry name" value="TPR-like_helical_dom_sf"/>
</dbReference>
<feature type="compositionally biased region" description="Polar residues" evidence="4">
    <location>
        <begin position="879"/>
        <end position="893"/>
    </location>
</feature>
<dbReference type="Gene3D" id="3.30.30.30">
    <property type="match status" value="1"/>
</dbReference>
<evidence type="ECO:0000256" key="4">
    <source>
        <dbReference type="SAM" id="MobiDB-lite"/>
    </source>
</evidence>
<dbReference type="EMBL" id="UFQT01001856">
    <property type="protein sequence ID" value="SSX32024.1"/>
    <property type="molecule type" value="Genomic_DNA"/>
</dbReference>
<dbReference type="InterPro" id="IPR029048">
    <property type="entry name" value="HSP70_C_sf"/>
</dbReference>
<dbReference type="InterPro" id="IPR019734">
    <property type="entry name" value="TPR_rpt"/>
</dbReference>
<dbReference type="FunFam" id="3.30.420.40:FF:000028">
    <property type="entry name" value="heat shock 70 kDa protein-like"/>
    <property type="match status" value="1"/>
</dbReference>
<evidence type="ECO:0000256" key="2">
    <source>
        <dbReference type="ARBA" id="ARBA00022741"/>
    </source>
</evidence>
<dbReference type="SMART" id="SM00028">
    <property type="entry name" value="TPR"/>
    <property type="match status" value="4"/>
</dbReference>
<dbReference type="Gene3D" id="1.20.1270.10">
    <property type="match status" value="1"/>
</dbReference>
<dbReference type="GO" id="GO:0140662">
    <property type="term" value="F:ATP-dependent protein folding chaperone"/>
    <property type="evidence" value="ECO:0007669"/>
    <property type="project" value="InterPro"/>
</dbReference>
<keyword evidence="2" id="KW-0547">Nucleotide-binding</keyword>
<dbReference type="Gene3D" id="3.30.420.40">
    <property type="match status" value="3"/>
</dbReference>
<dbReference type="Gene3D" id="1.25.40.10">
    <property type="entry name" value="Tetratricopeptide repeat domain"/>
    <property type="match status" value="3"/>
</dbReference>
<dbReference type="AlphaFoldDB" id="A0A336MNJ5"/>
<dbReference type="PANTHER" id="PTHR45639:SF34">
    <property type="entry name" value="CHAPERONE PROTEIN DNAK"/>
    <property type="match status" value="1"/>
</dbReference>
<gene>
    <name evidence="5" type="primary">CSON004340</name>
</gene>
<dbReference type="GO" id="GO:0030968">
    <property type="term" value="P:endoplasmic reticulum unfolded protein response"/>
    <property type="evidence" value="ECO:0007669"/>
    <property type="project" value="TreeGrafter"/>
</dbReference>
<dbReference type="SUPFAM" id="SSF48452">
    <property type="entry name" value="TPR-like"/>
    <property type="match status" value="2"/>
</dbReference>
<dbReference type="SUPFAM" id="SSF53067">
    <property type="entry name" value="Actin-like ATPase domain"/>
    <property type="match status" value="2"/>
</dbReference>
<feature type="compositionally biased region" description="Basic and acidic residues" evidence="4">
    <location>
        <begin position="916"/>
        <end position="929"/>
    </location>
</feature>